<evidence type="ECO:0000256" key="1">
    <source>
        <dbReference type="ARBA" id="ARBA00001971"/>
    </source>
</evidence>
<evidence type="ECO:0000256" key="2">
    <source>
        <dbReference type="ARBA" id="ARBA00010617"/>
    </source>
</evidence>
<evidence type="ECO:0000256" key="3">
    <source>
        <dbReference type="ARBA" id="ARBA00022617"/>
    </source>
</evidence>
<keyword evidence="5 8" id="KW-0560">Oxidoreductase</keyword>
<comment type="cofactor">
    <cofactor evidence="1">
        <name>heme</name>
        <dbReference type="ChEBI" id="CHEBI:30413"/>
    </cofactor>
</comment>
<dbReference type="InterPro" id="IPR017972">
    <property type="entry name" value="Cyt_P450_CS"/>
</dbReference>
<keyword evidence="3 8" id="KW-0349">Heme</keyword>
<protein>
    <submittedName>
        <fullName evidence="9">Cytochrome P450</fullName>
    </submittedName>
</protein>
<dbReference type="InterPro" id="IPR001128">
    <property type="entry name" value="Cyt_P450"/>
</dbReference>
<keyword evidence="7 8" id="KW-0503">Monooxygenase</keyword>
<dbReference type="Gene3D" id="1.10.630.10">
    <property type="entry name" value="Cytochrome P450"/>
    <property type="match status" value="1"/>
</dbReference>
<gene>
    <name evidence="9" type="ORF">GCM10010492_54950</name>
</gene>
<dbReference type="InterPro" id="IPR036396">
    <property type="entry name" value="Cyt_P450_sf"/>
</dbReference>
<dbReference type="PANTHER" id="PTHR46696:SF5">
    <property type="entry name" value="CYTOCHROME P450 BJ-1"/>
    <property type="match status" value="1"/>
</dbReference>
<evidence type="ECO:0000256" key="8">
    <source>
        <dbReference type="RuleBase" id="RU000461"/>
    </source>
</evidence>
<dbReference type="PRINTS" id="PR00359">
    <property type="entry name" value="BP450"/>
</dbReference>
<evidence type="ECO:0000256" key="6">
    <source>
        <dbReference type="ARBA" id="ARBA00023004"/>
    </source>
</evidence>
<dbReference type="Pfam" id="PF00067">
    <property type="entry name" value="p450"/>
    <property type="match status" value="1"/>
</dbReference>
<evidence type="ECO:0000313" key="9">
    <source>
        <dbReference type="EMBL" id="GAA0248173.1"/>
    </source>
</evidence>
<dbReference type="EMBL" id="BAAABU010000016">
    <property type="protein sequence ID" value="GAA0248173.1"/>
    <property type="molecule type" value="Genomic_DNA"/>
</dbReference>
<comment type="caution">
    <text evidence="9">The sequence shown here is derived from an EMBL/GenBank/DDBJ whole genome shotgun (WGS) entry which is preliminary data.</text>
</comment>
<dbReference type="InterPro" id="IPR002397">
    <property type="entry name" value="Cyt_P450_B"/>
</dbReference>
<keyword evidence="4 8" id="KW-0479">Metal-binding</keyword>
<dbReference type="Proteomes" id="UP001500416">
    <property type="component" value="Unassembled WGS sequence"/>
</dbReference>
<evidence type="ECO:0000256" key="7">
    <source>
        <dbReference type="ARBA" id="ARBA00023033"/>
    </source>
</evidence>
<keyword evidence="6 8" id="KW-0408">Iron</keyword>
<evidence type="ECO:0000313" key="10">
    <source>
        <dbReference type="Proteomes" id="UP001500416"/>
    </source>
</evidence>
<dbReference type="SUPFAM" id="SSF48264">
    <property type="entry name" value="Cytochrome P450"/>
    <property type="match status" value="1"/>
</dbReference>
<dbReference type="PANTHER" id="PTHR46696">
    <property type="entry name" value="P450, PUTATIVE (EUROFUNG)-RELATED"/>
    <property type="match status" value="1"/>
</dbReference>
<keyword evidence="10" id="KW-1185">Reference proteome</keyword>
<name>A0ABN0UES1_9PSEU</name>
<reference evidence="9 10" key="1">
    <citation type="journal article" date="2019" name="Int. J. Syst. Evol. Microbiol.">
        <title>The Global Catalogue of Microorganisms (GCM) 10K type strain sequencing project: providing services to taxonomists for standard genome sequencing and annotation.</title>
        <authorList>
            <consortium name="The Broad Institute Genomics Platform"/>
            <consortium name="The Broad Institute Genome Sequencing Center for Infectious Disease"/>
            <person name="Wu L."/>
            <person name="Ma J."/>
        </authorList>
    </citation>
    <scope>NUCLEOTIDE SEQUENCE [LARGE SCALE GENOMIC DNA]</scope>
    <source>
        <strain evidence="9 10">JCM 3380</strain>
    </source>
</reference>
<sequence>MVAMSTAHTSADRVERTALGNGRSGWWVGDHAAARAVLADLRFSSAAAADPWVNRGRDVPLNPRSILGMDPPEHTRMRKPSLKLFTPAHAERLRGLLERTAEDLLDGLGDPPADLLETFVAPFTSAGITAALGLPPVDHALVRELSRPVLALTAEQAAGAGEAAARYAEFVHGLLRDPAAWGGDSAVAELMAAHDDPGEAVRMTAFMLVSGHVSTSVQLSNGVLELLAHPDQWRRLVAEPALVDRAVEELLRFTPPEAHALHPRMAVEDVDLAGLPISAGDLVFVCPRQANRDPAVFPDPDRLDITRESCPHVTFGPGRHYCVGVHLARVELRVALAVLARRLPGLRLAVPRSEVRHREGLQFRELFTLPVRW</sequence>
<organism evidence="9 10">
    <name type="scientific">Saccharothrix mutabilis subsp. mutabilis</name>
    <dbReference type="NCBI Taxonomy" id="66855"/>
    <lineage>
        <taxon>Bacteria</taxon>
        <taxon>Bacillati</taxon>
        <taxon>Actinomycetota</taxon>
        <taxon>Actinomycetes</taxon>
        <taxon>Pseudonocardiales</taxon>
        <taxon>Pseudonocardiaceae</taxon>
        <taxon>Saccharothrix</taxon>
    </lineage>
</organism>
<dbReference type="PRINTS" id="PR00385">
    <property type="entry name" value="P450"/>
</dbReference>
<proteinExistence type="inferred from homology"/>
<accession>A0ABN0UES1</accession>
<evidence type="ECO:0000256" key="5">
    <source>
        <dbReference type="ARBA" id="ARBA00023002"/>
    </source>
</evidence>
<comment type="similarity">
    <text evidence="2 8">Belongs to the cytochrome P450 family.</text>
</comment>
<dbReference type="PROSITE" id="PS00086">
    <property type="entry name" value="CYTOCHROME_P450"/>
    <property type="match status" value="1"/>
</dbReference>
<evidence type="ECO:0000256" key="4">
    <source>
        <dbReference type="ARBA" id="ARBA00022723"/>
    </source>
</evidence>